<dbReference type="KEGG" id="ahu:A6A40_03095"/>
<keyword evidence="2" id="KW-0472">Membrane</keyword>
<evidence type="ECO:0000256" key="1">
    <source>
        <dbReference type="SAM" id="MobiDB-lite"/>
    </source>
</evidence>
<reference evidence="3 4" key="1">
    <citation type="journal article" date="2013" name="Int. J. Syst. Evol. Microbiol.">
        <title>Azospirillum humicireducens sp. nov., a nitrogen-fixing bacterium isolated from a microbial fuel cell.</title>
        <authorList>
            <person name="Zhou S."/>
            <person name="Han L."/>
            <person name="Wang Y."/>
            <person name="Yang G."/>
            <person name="Zhuang L."/>
            <person name="Hu P."/>
        </authorList>
    </citation>
    <scope>NUCLEOTIDE SEQUENCE [LARGE SCALE GENOMIC DNA]</scope>
    <source>
        <strain evidence="3 4">SgZ-5</strain>
    </source>
</reference>
<dbReference type="EMBL" id="CP015285">
    <property type="protein sequence ID" value="ANC90971.1"/>
    <property type="molecule type" value="Genomic_DNA"/>
</dbReference>
<feature type="compositionally biased region" description="Basic and acidic residues" evidence="1">
    <location>
        <begin position="14"/>
        <end position="26"/>
    </location>
</feature>
<dbReference type="STRING" id="1226968.A6A40_03095"/>
<dbReference type="AlphaFoldDB" id="A0A168Y1Q8"/>
<keyword evidence="4" id="KW-1185">Reference proteome</keyword>
<protein>
    <submittedName>
        <fullName evidence="3">Uncharacterized protein</fullName>
    </submittedName>
</protein>
<sequence>MEHAGWERNPPVHPRKEAPMADEQKPRKVGVYDTVTGAGSAGMNWMWIILGLIVVAIVLYLLFR</sequence>
<name>A0A168Y1Q8_9PROT</name>
<dbReference type="Proteomes" id="UP000077405">
    <property type="component" value="Chromosome"/>
</dbReference>
<gene>
    <name evidence="3" type="ORF">A6A40_03095</name>
</gene>
<organism evidence="3 4">
    <name type="scientific">Azospirillum humicireducens</name>
    <dbReference type="NCBI Taxonomy" id="1226968"/>
    <lineage>
        <taxon>Bacteria</taxon>
        <taxon>Pseudomonadati</taxon>
        <taxon>Pseudomonadota</taxon>
        <taxon>Alphaproteobacteria</taxon>
        <taxon>Rhodospirillales</taxon>
        <taxon>Azospirillaceae</taxon>
        <taxon>Azospirillum</taxon>
    </lineage>
</organism>
<evidence type="ECO:0000313" key="3">
    <source>
        <dbReference type="EMBL" id="ANC90971.1"/>
    </source>
</evidence>
<proteinExistence type="predicted"/>
<keyword evidence="2" id="KW-0812">Transmembrane</keyword>
<feature type="transmembrane region" description="Helical" evidence="2">
    <location>
        <begin position="45"/>
        <end position="63"/>
    </location>
</feature>
<keyword evidence="2" id="KW-1133">Transmembrane helix</keyword>
<feature type="region of interest" description="Disordered" evidence="1">
    <location>
        <begin position="1"/>
        <end position="26"/>
    </location>
</feature>
<evidence type="ECO:0000313" key="4">
    <source>
        <dbReference type="Proteomes" id="UP000077405"/>
    </source>
</evidence>
<accession>A0A168Y1Q8</accession>
<evidence type="ECO:0000256" key="2">
    <source>
        <dbReference type="SAM" id="Phobius"/>
    </source>
</evidence>